<keyword evidence="4" id="KW-0539">Nucleus</keyword>
<dbReference type="SUPFAM" id="SSF101941">
    <property type="entry name" value="NAC domain"/>
    <property type="match status" value="1"/>
</dbReference>
<dbReference type="EMBL" id="CP093345">
    <property type="protein sequence ID" value="WOG94352.1"/>
    <property type="molecule type" value="Genomic_DNA"/>
</dbReference>
<evidence type="ECO:0000256" key="5">
    <source>
        <dbReference type="SAM" id="MobiDB-lite"/>
    </source>
</evidence>
<evidence type="ECO:0000256" key="3">
    <source>
        <dbReference type="ARBA" id="ARBA00023163"/>
    </source>
</evidence>
<keyword evidence="3" id="KW-0804">Transcription</keyword>
<reference evidence="8" key="2">
    <citation type="submission" date="2022-03" db="EMBL/GenBank/DDBJ databases">
        <title>Draft title - Genomic analysis of global carrot germplasm unveils the trajectory of domestication and the origin of high carotenoid orange carrot.</title>
        <authorList>
            <person name="Iorizzo M."/>
            <person name="Ellison S."/>
            <person name="Senalik D."/>
            <person name="Macko-Podgorni A."/>
            <person name="Grzebelus D."/>
            <person name="Bostan H."/>
            <person name="Rolling W."/>
            <person name="Curaba J."/>
            <person name="Simon P."/>
        </authorList>
    </citation>
    <scope>NUCLEOTIDE SEQUENCE</scope>
    <source>
        <tissue evidence="8">Leaf</tissue>
    </source>
</reference>
<proteinExistence type="predicted"/>
<dbReference type="GO" id="GO:0006355">
    <property type="term" value="P:regulation of DNA-templated transcription"/>
    <property type="evidence" value="ECO:0007669"/>
    <property type="project" value="InterPro"/>
</dbReference>
<dbReference type="GO" id="GO:0003677">
    <property type="term" value="F:DNA binding"/>
    <property type="evidence" value="ECO:0007669"/>
    <property type="project" value="UniProtKB-KW"/>
</dbReference>
<dbReference type="EMBL" id="LNRQ01000003">
    <property type="protein sequence ID" value="KZN03799.1"/>
    <property type="molecule type" value="Genomic_DNA"/>
</dbReference>
<dbReference type="InterPro" id="IPR003441">
    <property type="entry name" value="NAC-dom"/>
</dbReference>
<keyword evidence="1" id="KW-0805">Transcription regulation</keyword>
<sequence length="290" mass="33181">MGLRDIGAALPPGFRFYPSDEELVCHYLHKKIAHEDVSKGTLVDIDLHTCEPWQLPEVAKLNSTEWYFFSFRDRKYATGYRTNRATTSGYWKATGKDRAVVDPGTNCVVGMRKTLVFYKNRAPNGIKTGWIMHEFRLENPLIPPKEDWVLCRVFYKSKTESNIELSQQNVYDAEARAGGDTSPNAAQIMLPSCNIYHNQTFSSESPAPHDHQNPSNHHTISPLNPNLLLLSHHQFHTDHLNEMIMINSKCEIIDNYGFLMDTSFEDMHPGDGTSNMEMKFEDNHSSIFLQ</sequence>
<dbReference type="PROSITE" id="PS51005">
    <property type="entry name" value="NAC"/>
    <property type="match status" value="1"/>
</dbReference>
<dbReference type="PANTHER" id="PTHR31744">
    <property type="entry name" value="PROTEIN CUP-SHAPED COTYLEDON 2-RELATED"/>
    <property type="match status" value="1"/>
</dbReference>
<dbReference type="Proteomes" id="UP000077755">
    <property type="component" value="Chromosome 3"/>
</dbReference>
<keyword evidence="2" id="KW-0238">DNA-binding</keyword>
<evidence type="ECO:0000259" key="6">
    <source>
        <dbReference type="PROSITE" id="PS51005"/>
    </source>
</evidence>
<dbReference type="PANTHER" id="PTHR31744:SF4">
    <property type="entry name" value="NAC TRANSCRIPTION FACTOR"/>
    <property type="match status" value="1"/>
</dbReference>
<name>A0A169WE42_DAUCS</name>
<evidence type="ECO:0000313" key="7">
    <source>
        <dbReference type="EMBL" id="KZN03799.1"/>
    </source>
</evidence>
<protein>
    <recommendedName>
        <fullName evidence="6">NAC domain-containing protein</fullName>
    </recommendedName>
</protein>
<dbReference type="Gene3D" id="2.170.150.80">
    <property type="entry name" value="NAC domain"/>
    <property type="match status" value="1"/>
</dbReference>
<feature type="region of interest" description="Disordered" evidence="5">
    <location>
        <begin position="270"/>
        <end position="290"/>
    </location>
</feature>
<dbReference type="InterPro" id="IPR036093">
    <property type="entry name" value="NAC_dom_sf"/>
</dbReference>
<dbReference type="Gramene" id="KZN03799">
    <property type="protein sequence ID" value="KZN03799"/>
    <property type="gene ID" value="DCAR_012555"/>
</dbReference>
<evidence type="ECO:0000256" key="4">
    <source>
        <dbReference type="ARBA" id="ARBA00023242"/>
    </source>
</evidence>
<dbReference type="AlphaFoldDB" id="A0A169WE42"/>
<dbReference type="OrthoDB" id="730183at2759"/>
<feature type="region of interest" description="Disordered" evidence="5">
    <location>
        <begin position="201"/>
        <end position="220"/>
    </location>
</feature>
<keyword evidence="9" id="KW-1185">Reference proteome</keyword>
<feature type="domain" description="NAC" evidence="6">
    <location>
        <begin position="10"/>
        <end position="156"/>
    </location>
</feature>
<evidence type="ECO:0000256" key="1">
    <source>
        <dbReference type="ARBA" id="ARBA00023015"/>
    </source>
</evidence>
<dbReference type="Pfam" id="PF02365">
    <property type="entry name" value="NAM"/>
    <property type="match status" value="1"/>
</dbReference>
<gene>
    <name evidence="7" type="ORF">DCAR_012555</name>
    <name evidence="8" type="ORF">DCAR_0313646</name>
</gene>
<reference evidence="7" key="1">
    <citation type="journal article" date="2016" name="Nat. Genet.">
        <title>A high-quality carrot genome assembly provides new insights into carotenoid accumulation and asterid genome evolution.</title>
        <authorList>
            <person name="Iorizzo M."/>
            <person name="Ellison S."/>
            <person name="Senalik D."/>
            <person name="Zeng P."/>
            <person name="Satapoomin P."/>
            <person name="Huang J."/>
            <person name="Bowman M."/>
            <person name="Iovene M."/>
            <person name="Sanseverino W."/>
            <person name="Cavagnaro P."/>
            <person name="Yildiz M."/>
            <person name="Macko-Podgorni A."/>
            <person name="Moranska E."/>
            <person name="Grzebelus E."/>
            <person name="Grzebelus D."/>
            <person name="Ashrafi H."/>
            <person name="Zheng Z."/>
            <person name="Cheng S."/>
            <person name="Spooner D."/>
            <person name="Van Deynze A."/>
            <person name="Simon P."/>
        </authorList>
    </citation>
    <scope>NUCLEOTIDE SEQUENCE [LARGE SCALE GENOMIC DNA]</scope>
    <source>
        <tissue evidence="7">Leaf</tissue>
    </source>
</reference>
<accession>A0A169WE42</accession>
<evidence type="ECO:0000313" key="9">
    <source>
        <dbReference type="Proteomes" id="UP000077755"/>
    </source>
</evidence>
<dbReference type="KEGG" id="dcr:108211876"/>
<evidence type="ECO:0000313" key="8">
    <source>
        <dbReference type="EMBL" id="WOG94352.1"/>
    </source>
</evidence>
<organism evidence="7">
    <name type="scientific">Daucus carota subsp. sativus</name>
    <name type="common">Carrot</name>
    <dbReference type="NCBI Taxonomy" id="79200"/>
    <lineage>
        <taxon>Eukaryota</taxon>
        <taxon>Viridiplantae</taxon>
        <taxon>Streptophyta</taxon>
        <taxon>Embryophyta</taxon>
        <taxon>Tracheophyta</taxon>
        <taxon>Spermatophyta</taxon>
        <taxon>Magnoliopsida</taxon>
        <taxon>eudicotyledons</taxon>
        <taxon>Gunneridae</taxon>
        <taxon>Pentapetalae</taxon>
        <taxon>asterids</taxon>
        <taxon>campanulids</taxon>
        <taxon>Apiales</taxon>
        <taxon>Apiaceae</taxon>
        <taxon>Apioideae</taxon>
        <taxon>Scandiceae</taxon>
        <taxon>Daucinae</taxon>
        <taxon>Daucus</taxon>
        <taxon>Daucus sect. Daucus</taxon>
    </lineage>
</organism>
<evidence type="ECO:0000256" key="2">
    <source>
        <dbReference type="ARBA" id="ARBA00023125"/>
    </source>
</evidence>
<dbReference type="STRING" id="79200.A0A169WE42"/>